<comment type="similarity">
    <text evidence="3 13">Belongs to the cytochrome P450 family.</text>
</comment>
<evidence type="ECO:0000256" key="7">
    <source>
        <dbReference type="ARBA" id="ARBA00022989"/>
    </source>
</evidence>
<evidence type="ECO:0000256" key="2">
    <source>
        <dbReference type="ARBA" id="ARBA00004167"/>
    </source>
</evidence>
<dbReference type="PROSITE" id="PS00086">
    <property type="entry name" value="CYTOCHROME_P450"/>
    <property type="match status" value="1"/>
</dbReference>
<comment type="cofactor">
    <cofactor evidence="1 12">
        <name>heme</name>
        <dbReference type="ChEBI" id="CHEBI:30413"/>
    </cofactor>
</comment>
<dbReference type="HOGENOM" id="CLU_001570_4_0_1"/>
<dbReference type="InterPro" id="IPR002401">
    <property type="entry name" value="Cyt_P450_E_grp-I"/>
</dbReference>
<dbReference type="eggNOG" id="KOG0156">
    <property type="taxonomic scope" value="Eukaryota"/>
</dbReference>
<dbReference type="InterPro" id="IPR036396">
    <property type="entry name" value="Cyt_P450_sf"/>
</dbReference>
<keyword evidence="8 13" id="KW-0560">Oxidoreductase</keyword>
<dbReference type="AlphaFoldDB" id="F6HE90"/>
<dbReference type="Gene3D" id="1.10.630.10">
    <property type="entry name" value="Cytochrome P450"/>
    <property type="match status" value="1"/>
</dbReference>
<dbReference type="STRING" id="29760.F6HE90"/>
<dbReference type="PaxDb" id="29760-VIT_16s0039g00760.t01"/>
<dbReference type="InterPro" id="IPR051103">
    <property type="entry name" value="Plant_metabolite_P450s"/>
</dbReference>
<accession>F6HE90</accession>
<evidence type="ECO:0000256" key="3">
    <source>
        <dbReference type="ARBA" id="ARBA00010617"/>
    </source>
</evidence>
<proteinExistence type="inferred from homology"/>
<dbReference type="GO" id="GO:0016020">
    <property type="term" value="C:membrane"/>
    <property type="evidence" value="ECO:0000318"/>
    <property type="project" value="GO_Central"/>
</dbReference>
<evidence type="ECO:0000313" key="15">
    <source>
        <dbReference type="Proteomes" id="UP000009183"/>
    </source>
</evidence>
<comment type="subcellular location">
    <subcellularLocation>
        <location evidence="2">Membrane</location>
        <topology evidence="2">Single-pass membrane protein</topology>
    </subcellularLocation>
</comment>
<dbReference type="ExpressionAtlas" id="F6HE90">
    <property type="expression patterns" value="baseline and differential"/>
</dbReference>
<dbReference type="PANTHER" id="PTHR24298">
    <property type="entry name" value="FLAVONOID 3'-MONOOXYGENASE-RELATED"/>
    <property type="match status" value="1"/>
</dbReference>
<name>F6HE90_VITVI</name>
<keyword evidence="6 12" id="KW-0479">Metal-binding</keyword>
<dbReference type="SUPFAM" id="SSF48264">
    <property type="entry name" value="Cytochrome P450"/>
    <property type="match status" value="1"/>
</dbReference>
<keyword evidence="4 12" id="KW-0349">Heme</keyword>
<dbReference type="InterPro" id="IPR017972">
    <property type="entry name" value="Cyt_P450_CS"/>
</dbReference>
<gene>
    <name evidence="14" type="ordered locus">VIT_16s0039g00760</name>
</gene>
<reference evidence="15" key="1">
    <citation type="journal article" date="2007" name="Nature">
        <title>The grapevine genome sequence suggests ancestral hexaploidization in major angiosperm phyla.</title>
        <authorList>
            <consortium name="The French-Italian Public Consortium for Grapevine Genome Characterization."/>
            <person name="Jaillon O."/>
            <person name="Aury J.-M."/>
            <person name="Noel B."/>
            <person name="Policriti A."/>
            <person name="Clepet C."/>
            <person name="Casagrande A."/>
            <person name="Choisne N."/>
            <person name="Aubourg S."/>
            <person name="Vitulo N."/>
            <person name="Jubin C."/>
            <person name="Vezzi A."/>
            <person name="Legeai F."/>
            <person name="Hugueney P."/>
            <person name="Dasilva C."/>
            <person name="Horner D."/>
            <person name="Mica E."/>
            <person name="Jublot D."/>
            <person name="Poulain J."/>
            <person name="Bruyere C."/>
            <person name="Billault A."/>
            <person name="Segurens B."/>
            <person name="Gouyvenoux M."/>
            <person name="Ugarte E."/>
            <person name="Cattonaro F."/>
            <person name="Anthouard V."/>
            <person name="Vico V."/>
            <person name="Del Fabbro C."/>
            <person name="Alaux M."/>
            <person name="Di Gaspero G."/>
            <person name="Dumas V."/>
            <person name="Felice N."/>
            <person name="Paillard S."/>
            <person name="Juman I."/>
            <person name="Moroldo M."/>
            <person name="Scalabrin S."/>
            <person name="Canaguier A."/>
            <person name="Le Clainche I."/>
            <person name="Malacrida G."/>
            <person name="Durand E."/>
            <person name="Pesole G."/>
            <person name="Laucou V."/>
            <person name="Chatelet P."/>
            <person name="Merdinoglu D."/>
            <person name="Delledonne M."/>
            <person name="Pezzotti M."/>
            <person name="Lecharny A."/>
            <person name="Scarpelli C."/>
            <person name="Artiguenave F."/>
            <person name="Pe M.E."/>
            <person name="Valle G."/>
            <person name="Morgante M."/>
            <person name="Caboche M."/>
            <person name="Adam-Blondon A.-F."/>
            <person name="Weissenbach J."/>
            <person name="Quetier F."/>
            <person name="Wincker P."/>
        </authorList>
    </citation>
    <scope>NUCLEOTIDE SEQUENCE [LARGE SCALE GENOMIC DNA]</scope>
    <source>
        <strain evidence="15">cv. Pinot noir / PN40024</strain>
    </source>
</reference>
<evidence type="ECO:0000256" key="1">
    <source>
        <dbReference type="ARBA" id="ARBA00001971"/>
    </source>
</evidence>
<evidence type="ECO:0000256" key="5">
    <source>
        <dbReference type="ARBA" id="ARBA00022692"/>
    </source>
</evidence>
<evidence type="ECO:0000256" key="9">
    <source>
        <dbReference type="ARBA" id="ARBA00023004"/>
    </source>
</evidence>
<sequence length="539" mass="61421">MPVLLINFLFHEDKKQTNKKEKNRSFRIWSPTLPRELNSTSFKSRSKSKSNLPPGPSTFPIIGNLLWLRKSFSELEYVVKTLHEKHGPIVSLPFGFNPAIFVASNSLAYQALVQNGAVFADRPPLPITSKIMASSQCTISSAPYGPAWRLLRRNLTSEILHPSRVRLYSRARKWVLDILVAGLREEAEGRDNVVLVVKHFHFAMFCLLVLMCFGDDLGEAKIREIQGMESRVLQSYHNFKILNFFPAIGKFLFHKRWEKFMQLRKDHEDVLIPLIRARQPCKKTETVSKPNPSITCYVDTLLDLQLPDEKRKLTEGEMVSLCSEFLNAGTHTTDAPLQWIMANLVKYPHIQAKLFEEISGVVGEGEDEVKEEDLQKMPYLKAVVLEGLRRHTPAHFLVPHAVTKDVILDGYVIPKDAKVFFMAAEMACNPEVWEDPMEFKPERFLNSNNNGETFDITGSREIKMMPFGAGRRICPGYGLGLLHLEYFVANLVWKFEWKAVGEDGVDLSERPLVSLLPTTMKNPLQARISPRLSARTAME</sequence>
<keyword evidence="9 12" id="KW-0408">Iron</keyword>
<dbReference type="PRINTS" id="PR00385">
    <property type="entry name" value="P450"/>
</dbReference>
<keyword evidence="7" id="KW-1133">Transmembrane helix</keyword>
<dbReference type="SMR" id="F6HE90"/>
<dbReference type="OrthoDB" id="2789670at2759"/>
<dbReference type="PANTHER" id="PTHR24298:SF800">
    <property type="entry name" value="CYTOCHROME P450 89A2-RELATED"/>
    <property type="match status" value="1"/>
</dbReference>
<keyword evidence="10 13" id="KW-0503">Monooxygenase</keyword>
<dbReference type="Proteomes" id="UP000009183">
    <property type="component" value="Chromosome 16"/>
</dbReference>
<evidence type="ECO:0000256" key="11">
    <source>
        <dbReference type="ARBA" id="ARBA00023136"/>
    </source>
</evidence>
<feature type="binding site" description="axial binding residue" evidence="12">
    <location>
        <position position="474"/>
    </location>
    <ligand>
        <name>heme</name>
        <dbReference type="ChEBI" id="CHEBI:30413"/>
    </ligand>
    <ligandPart>
        <name>Fe</name>
        <dbReference type="ChEBI" id="CHEBI:18248"/>
    </ligandPart>
</feature>
<evidence type="ECO:0008006" key="16">
    <source>
        <dbReference type="Google" id="ProtNLM"/>
    </source>
</evidence>
<evidence type="ECO:0000256" key="13">
    <source>
        <dbReference type="RuleBase" id="RU000461"/>
    </source>
</evidence>
<keyword evidence="5" id="KW-0812">Transmembrane</keyword>
<dbReference type="FunFam" id="1.10.630.10:FF:000012">
    <property type="entry name" value="Cytochrome P450 family protein"/>
    <property type="match status" value="1"/>
</dbReference>
<protein>
    <recommendedName>
        <fullName evidence="16">Cytochrome P450 89A2</fullName>
    </recommendedName>
</protein>
<evidence type="ECO:0000313" key="14">
    <source>
        <dbReference type="EMBL" id="CCB50536.1"/>
    </source>
</evidence>
<dbReference type="EMBL" id="FN595750">
    <property type="protein sequence ID" value="CCB50536.1"/>
    <property type="molecule type" value="Genomic_DNA"/>
</dbReference>
<evidence type="ECO:0000256" key="10">
    <source>
        <dbReference type="ARBA" id="ARBA00023033"/>
    </source>
</evidence>
<evidence type="ECO:0000256" key="8">
    <source>
        <dbReference type="ARBA" id="ARBA00023002"/>
    </source>
</evidence>
<dbReference type="InParanoid" id="F6HE90"/>
<dbReference type="GO" id="GO:0005506">
    <property type="term" value="F:iron ion binding"/>
    <property type="evidence" value="ECO:0007669"/>
    <property type="project" value="InterPro"/>
</dbReference>
<dbReference type="GO" id="GO:0020037">
    <property type="term" value="F:heme binding"/>
    <property type="evidence" value="ECO:0007669"/>
    <property type="project" value="InterPro"/>
</dbReference>
<dbReference type="InterPro" id="IPR001128">
    <property type="entry name" value="Cyt_P450"/>
</dbReference>
<keyword evidence="15" id="KW-1185">Reference proteome</keyword>
<evidence type="ECO:0000256" key="6">
    <source>
        <dbReference type="ARBA" id="ARBA00022723"/>
    </source>
</evidence>
<dbReference type="PRINTS" id="PR00463">
    <property type="entry name" value="EP450I"/>
</dbReference>
<dbReference type="CDD" id="cd11075">
    <property type="entry name" value="CYP77_89"/>
    <property type="match status" value="1"/>
</dbReference>
<keyword evidence="11" id="KW-0472">Membrane</keyword>
<evidence type="ECO:0000256" key="4">
    <source>
        <dbReference type="ARBA" id="ARBA00022617"/>
    </source>
</evidence>
<evidence type="ECO:0000256" key="12">
    <source>
        <dbReference type="PIRSR" id="PIRSR602401-1"/>
    </source>
</evidence>
<dbReference type="GO" id="GO:0016709">
    <property type="term" value="F:oxidoreductase activity, acting on paired donors, with incorporation or reduction of molecular oxygen, NAD(P)H as one donor, and incorporation of one atom of oxygen"/>
    <property type="evidence" value="ECO:0000318"/>
    <property type="project" value="GO_Central"/>
</dbReference>
<dbReference type="Pfam" id="PF00067">
    <property type="entry name" value="p450"/>
    <property type="match status" value="1"/>
</dbReference>
<organism evidence="14 15">
    <name type="scientific">Vitis vinifera</name>
    <name type="common">Grape</name>
    <dbReference type="NCBI Taxonomy" id="29760"/>
    <lineage>
        <taxon>Eukaryota</taxon>
        <taxon>Viridiplantae</taxon>
        <taxon>Streptophyta</taxon>
        <taxon>Embryophyta</taxon>
        <taxon>Tracheophyta</taxon>
        <taxon>Spermatophyta</taxon>
        <taxon>Magnoliopsida</taxon>
        <taxon>eudicotyledons</taxon>
        <taxon>Gunneridae</taxon>
        <taxon>Pentapetalae</taxon>
        <taxon>rosids</taxon>
        <taxon>Vitales</taxon>
        <taxon>Vitaceae</taxon>
        <taxon>Viteae</taxon>
        <taxon>Vitis</taxon>
    </lineage>
</organism>